<dbReference type="SUPFAM" id="SSF56349">
    <property type="entry name" value="DNA breaking-rejoining enzymes"/>
    <property type="match status" value="1"/>
</dbReference>
<sequence length="576" mass="65507">MRDEMRLPDLTFPGYEQGRNETPLDLKRLLYHGGASMPIRQASASILAGELGLPLPERIEVVRRAHEAISGKLASGGSQATTKTQIRNLITFVGWVESAGLDLNLETVQTNYVHWTDMLQHRLKVAKAIKPHTAYTLSRSVGQILDHVVGRETPMIELTRVREPKGRKTPQGRVADKQNLEATFAFGRLMQDICDGLTLDVIWGARPFRIPLRAGGELVQNAGLHAPKAAVERTAFLESSRLAKRALRHAAYESNKSPEARRHILNLRILAELLMFIGQTGMNLSQAYQLELRHFSYASDLDGYKVRDYKARRGGEVLFDIFKEYRNHFERYLDWRRKIFPAEIRLFPLIRYRGTHESSRPSFLPIQQACKDAGVAWLPPSSLRSTRVNWLLRRSGDTDLTAEMAQHQRETLLHVYERPSQQRAIGEVTRFWRTADPALCKSSPLQAAAPGACDGTPSMVLFKPVAATAPDCIHPSGCLWCEHHRDIDSLDYVWALACFRYLKSLELSRYRPPQGAQHSEHPAYHAVMRMSNKLAWFRDSNNARRAWVEEACARIDEGNYHPEWRRLIEAVEGEPV</sequence>
<reference evidence="2" key="1">
    <citation type="submission" date="2019-12" db="EMBL/GenBank/DDBJ databases">
        <title>Novel species isolated from a subtropical stream in China.</title>
        <authorList>
            <person name="Lu H."/>
        </authorList>
    </citation>
    <scope>NUCLEOTIDE SEQUENCE [LARGE SCALE GENOMIC DNA]</scope>
    <source>
        <strain evidence="2">FT81W</strain>
    </source>
</reference>
<dbReference type="Proteomes" id="UP000447355">
    <property type="component" value="Unassembled WGS sequence"/>
</dbReference>
<dbReference type="GO" id="GO:0003677">
    <property type="term" value="F:DNA binding"/>
    <property type="evidence" value="ECO:0007669"/>
    <property type="project" value="InterPro"/>
</dbReference>
<dbReference type="AlphaFoldDB" id="A0A845GU53"/>
<organism evidence="2 3">
    <name type="scientific">Duganella vulcania</name>
    <dbReference type="NCBI Taxonomy" id="2692166"/>
    <lineage>
        <taxon>Bacteria</taxon>
        <taxon>Pseudomonadati</taxon>
        <taxon>Pseudomonadota</taxon>
        <taxon>Betaproteobacteria</taxon>
        <taxon>Burkholderiales</taxon>
        <taxon>Oxalobacteraceae</taxon>
        <taxon>Telluria group</taxon>
        <taxon>Duganella</taxon>
    </lineage>
</organism>
<gene>
    <name evidence="2" type="ORF">GTP90_23740</name>
</gene>
<dbReference type="RefSeq" id="WP_161085856.1">
    <property type="nucleotide sequence ID" value="NZ_WWCX01000056.1"/>
</dbReference>
<keyword evidence="1" id="KW-0233">DNA recombination</keyword>
<dbReference type="Gene3D" id="1.10.443.10">
    <property type="entry name" value="Intergrase catalytic core"/>
    <property type="match status" value="1"/>
</dbReference>
<dbReference type="EMBL" id="WWCX01000056">
    <property type="protein sequence ID" value="MYM96872.1"/>
    <property type="molecule type" value="Genomic_DNA"/>
</dbReference>
<dbReference type="InterPro" id="IPR013762">
    <property type="entry name" value="Integrase-like_cat_sf"/>
</dbReference>
<proteinExistence type="predicted"/>
<name>A0A845GU53_9BURK</name>
<dbReference type="InterPro" id="IPR011010">
    <property type="entry name" value="DNA_brk_join_enz"/>
</dbReference>
<comment type="caution">
    <text evidence="2">The sequence shown here is derived from an EMBL/GenBank/DDBJ whole genome shotgun (WGS) entry which is preliminary data.</text>
</comment>
<protein>
    <submittedName>
        <fullName evidence="2">Site-specific integrase</fullName>
    </submittedName>
</protein>
<dbReference type="GO" id="GO:0006310">
    <property type="term" value="P:DNA recombination"/>
    <property type="evidence" value="ECO:0007669"/>
    <property type="project" value="UniProtKB-KW"/>
</dbReference>
<dbReference type="GO" id="GO:0015074">
    <property type="term" value="P:DNA integration"/>
    <property type="evidence" value="ECO:0007669"/>
    <property type="project" value="InterPro"/>
</dbReference>
<accession>A0A845GU53</accession>
<evidence type="ECO:0000313" key="2">
    <source>
        <dbReference type="EMBL" id="MYM96872.1"/>
    </source>
</evidence>
<evidence type="ECO:0000313" key="3">
    <source>
        <dbReference type="Proteomes" id="UP000447355"/>
    </source>
</evidence>
<evidence type="ECO:0000256" key="1">
    <source>
        <dbReference type="ARBA" id="ARBA00023172"/>
    </source>
</evidence>